<dbReference type="Proteomes" id="UP000054567">
    <property type="component" value="Unassembled WGS sequence"/>
</dbReference>
<reference evidence="2" key="3">
    <citation type="journal article" date="2010" name="Genome Res.">
        <title>Population genomic sequencing of Coccidioides fungi reveals recent hybridization and transposon control.</title>
        <authorList>
            <person name="Neafsey D.E."/>
            <person name="Barker B.M."/>
            <person name="Sharpton T.J."/>
            <person name="Stajich J.E."/>
            <person name="Park D.J."/>
            <person name="Whiston E."/>
            <person name="Hung C.-Y."/>
            <person name="McMahan C."/>
            <person name="White J."/>
            <person name="Sykes S."/>
            <person name="Heiman D."/>
            <person name="Young S."/>
            <person name="Zeng Q."/>
            <person name="Abouelleil A."/>
            <person name="Aftuck L."/>
            <person name="Bessette D."/>
            <person name="Brown A."/>
            <person name="FitzGerald M."/>
            <person name="Lui A."/>
            <person name="Macdonald J.P."/>
            <person name="Priest M."/>
            <person name="Orbach M.J."/>
            <person name="Galgiani J.N."/>
            <person name="Kirkland T.N."/>
            <person name="Cole G.T."/>
            <person name="Birren B.W."/>
            <person name="Henn M.R."/>
            <person name="Taylor J.W."/>
            <person name="Rounsley S.D."/>
        </authorList>
    </citation>
    <scope>NUCLEOTIDE SEQUENCE [LARGE SCALE GENOMIC DNA]</scope>
    <source>
        <strain evidence="2">RMSCC 3488</strain>
    </source>
</reference>
<evidence type="ECO:0000313" key="2">
    <source>
        <dbReference type="Proteomes" id="UP000054567"/>
    </source>
</evidence>
<dbReference type="VEuPathDB" id="FungiDB:CPAG_03103"/>
<accession>A0A0J6FBX6</accession>
<reference evidence="2" key="2">
    <citation type="journal article" date="2009" name="Genome Res.">
        <title>Comparative genomic analyses of the human fungal pathogens Coccidioides and their relatives.</title>
        <authorList>
            <person name="Sharpton T.J."/>
            <person name="Stajich J.E."/>
            <person name="Rounsley S.D."/>
            <person name="Gardner M.J."/>
            <person name="Wortman J.R."/>
            <person name="Jordar V.S."/>
            <person name="Maiti R."/>
            <person name="Kodira C.D."/>
            <person name="Neafsey D.E."/>
            <person name="Zeng Q."/>
            <person name="Hung C.-Y."/>
            <person name="McMahan C."/>
            <person name="Muszewska A."/>
            <person name="Grynberg M."/>
            <person name="Mandel M.A."/>
            <person name="Kellner E.M."/>
            <person name="Barker B.M."/>
            <person name="Galgiani J.N."/>
            <person name="Orbach M.J."/>
            <person name="Kirkland T.N."/>
            <person name="Cole G.T."/>
            <person name="Henn M.R."/>
            <person name="Birren B.W."/>
            <person name="Taylor J.W."/>
        </authorList>
    </citation>
    <scope>NUCLEOTIDE SEQUENCE [LARGE SCALE GENOMIC DNA]</scope>
    <source>
        <strain evidence="2">RMSCC 3488</strain>
    </source>
</reference>
<protein>
    <submittedName>
        <fullName evidence="1">Uncharacterized protein</fullName>
    </submittedName>
</protein>
<reference evidence="1 2" key="1">
    <citation type="submission" date="2007-06" db="EMBL/GenBank/DDBJ databases">
        <title>The Genome Sequence of Coccidioides posadasii RMSCC_3488.</title>
        <authorList>
            <consortium name="Coccidioides Genome Resources Consortium"/>
            <consortium name="The Broad Institute Genome Sequencing Platform"/>
            <person name="Henn M.R."/>
            <person name="Sykes S."/>
            <person name="Young S."/>
            <person name="Jaffe D."/>
            <person name="Berlin A."/>
            <person name="Alvarez P."/>
            <person name="Butler J."/>
            <person name="Gnerre S."/>
            <person name="Grabherr M."/>
            <person name="Mauceli E."/>
            <person name="Brockman W."/>
            <person name="Kodira C."/>
            <person name="Alvarado L."/>
            <person name="Zeng Q."/>
            <person name="Crawford M."/>
            <person name="Antoine C."/>
            <person name="Devon K."/>
            <person name="Galgiani J."/>
            <person name="Orsborn K."/>
            <person name="Lewis M.L."/>
            <person name="Nusbaum C."/>
            <person name="Galagan J."/>
            <person name="Birren B."/>
        </authorList>
    </citation>
    <scope>NUCLEOTIDE SEQUENCE [LARGE SCALE GENOMIC DNA]</scope>
    <source>
        <strain evidence="1 2">RMSCC 3488</strain>
    </source>
</reference>
<sequence length="76" mass="8474">MVDLSHVRVLCLDGIFATLPTTRTSNSKWRHKSQKSTTQALGCEPNVSGTYVFCWTRAATRFGEGPESREVAVLWS</sequence>
<evidence type="ECO:0000313" key="1">
    <source>
        <dbReference type="EMBL" id="KMM66765.1"/>
    </source>
</evidence>
<name>A0A0J6FBX6_COCPO</name>
<dbReference type="EMBL" id="DS268110">
    <property type="protein sequence ID" value="KMM66765.1"/>
    <property type="molecule type" value="Genomic_DNA"/>
</dbReference>
<dbReference type="AlphaFoldDB" id="A0A0J6FBX6"/>
<gene>
    <name evidence="1" type="ORF">CPAG_03103</name>
</gene>
<proteinExistence type="predicted"/>
<organism evidence="1 2">
    <name type="scientific">Coccidioides posadasii RMSCC 3488</name>
    <dbReference type="NCBI Taxonomy" id="454284"/>
    <lineage>
        <taxon>Eukaryota</taxon>
        <taxon>Fungi</taxon>
        <taxon>Dikarya</taxon>
        <taxon>Ascomycota</taxon>
        <taxon>Pezizomycotina</taxon>
        <taxon>Eurotiomycetes</taxon>
        <taxon>Eurotiomycetidae</taxon>
        <taxon>Onygenales</taxon>
        <taxon>Onygenaceae</taxon>
        <taxon>Coccidioides</taxon>
    </lineage>
</organism>